<organism evidence="1 2">
    <name type="scientific">Angomonas deanei</name>
    <dbReference type="NCBI Taxonomy" id="59799"/>
    <lineage>
        <taxon>Eukaryota</taxon>
        <taxon>Discoba</taxon>
        <taxon>Euglenozoa</taxon>
        <taxon>Kinetoplastea</taxon>
        <taxon>Metakinetoplastina</taxon>
        <taxon>Trypanosomatida</taxon>
        <taxon>Trypanosomatidae</taxon>
        <taxon>Strigomonadinae</taxon>
        <taxon>Angomonas</taxon>
    </lineage>
</organism>
<protein>
    <submittedName>
        <fullName evidence="1">Uncharacterized protein</fullName>
    </submittedName>
</protein>
<dbReference type="OrthoDB" id="273242at2759"/>
<proteinExistence type="predicted"/>
<gene>
    <name evidence="1" type="ORF">ADEAN_000335800</name>
</gene>
<dbReference type="VEuPathDB" id="TriTrypDB:ADEAN_000335800"/>
<reference evidence="1 2" key="1">
    <citation type="submission" date="2020-08" db="EMBL/GenBank/DDBJ databases">
        <authorList>
            <person name="Newling K."/>
            <person name="Davey J."/>
            <person name="Forrester S."/>
        </authorList>
    </citation>
    <scope>NUCLEOTIDE SEQUENCE [LARGE SCALE GENOMIC DNA]</scope>
    <source>
        <strain evidence="2">Crithidia deanei Carvalho (ATCC PRA-265)</strain>
    </source>
</reference>
<evidence type="ECO:0000313" key="2">
    <source>
        <dbReference type="Proteomes" id="UP000515908"/>
    </source>
</evidence>
<dbReference type="EMBL" id="LR877149">
    <property type="protein sequence ID" value="CAD2215900.1"/>
    <property type="molecule type" value="Genomic_DNA"/>
</dbReference>
<dbReference type="AlphaFoldDB" id="A0A7G2C7U4"/>
<dbReference type="Proteomes" id="UP000515908">
    <property type="component" value="Chromosome 05"/>
</dbReference>
<name>A0A7G2C7U4_9TRYP</name>
<accession>A0A7G2C7U4</accession>
<evidence type="ECO:0000313" key="1">
    <source>
        <dbReference type="EMBL" id="CAD2215900.1"/>
    </source>
</evidence>
<sequence>MYAKPISISRLSEVNEQVRVYIERLKSAVVGHSPRMEMEIYEFTTSFLRDHFERRTDSEETEYESRLAVSRHLQVLFASLLFLIDEEIAGRAEVNLSHQIDTSCNNRSSYYIDSTQRTIALRYFFHLVWSSGFSTKSVIAAIFPLLDRGEVSNGGDSTLIENVIADNLLQDGSYRAKRLFVMSVLNAVVLCKPEGLRSLISVVLLSDKVGQEATIEACQKVIPLITQPFGKAFMYNEESNSVFLRAVEMEEQIKRLSEQLLPLFALGTTNIVQTDDVPVVLQK</sequence>
<keyword evidence="2" id="KW-1185">Reference proteome</keyword>